<sequence length="135" mass="14760">MFPEAPSNPSTSPSDITEERGDLATCVVVVIFVCCARRPHFYKEVIPEDVKLVLTASNSHSYQNSCSSHNLDHHQQKNGGVSIERPPGMTGIIATNSYKNRHGTWHRRDSGAVLIGPYSASYGSIESRGFLESVA</sequence>
<reference evidence="2" key="1">
    <citation type="submission" date="2020-11" db="EMBL/GenBank/DDBJ databases">
        <authorList>
            <person name="Tran Van P."/>
        </authorList>
    </citation>
    <scope>NUCLEOTIDE SEQUENCE</scope>
</reference>
<name>A0A7R8ZG70_TIMDO</name>
<dbReference type="EMBL" id="OA580835">
    <property type="protein sequence ID" value="CAD7206328.1"/>
    <property type="molecule type" value="Genomic_DNA"/>
</dbReference>
<accession>A0A7R8ZG70</accession>
<organism evidence="2">
    <name type="scientific">Timema douglasi</name>
    <name type="common">Walking stick</name>
    <dbReference type="NCBI Taxonomy" id="61478"/>
    <lineage>
        <taxon>Eukaryota</taxon>
        <taxon>Metazoa</taxon>
        <taxon>Ecdysozoa</taxon>
        <taxon>Arthropoda</taxon>
        <taxon>Hexapoda</taxon>
        <taxon>Insecta</taxon>
        <taxon>Pterygota</taxon>
        <taxon>Neoptera</taxon>
        <taxon>Polyneoptera</taxon>
        <taxon>Phasmatodea</taxon>
        <taxon>Timematodea</taxon>
        <taxon>Timematoidea</taxon>
        <taxon>Timematidae</taxon>
        <taxon>Timema</taxon>
    </lineage>
</organism>
<evidence type="ECO:0000313" key="2">
    <source>
        <dbReference type="EMBL" id="CAD7206328.1"/>
    </source>
</evidence>
<gene>
    <name evidence="2" type="ORF">TDIB3V08_LOCUS12477</name>
</gene>
<dbReference type="AlphaFoldDB" id="A0A7R8ZG70"/>
<protein>
    <submittedName>
        <fullName evidence="2">Uncharacterized protein</fullName>
    </submittedName>
</protein>
<evidence type="ECO:0000256" key="1">
    <source>
        <dbReference type="SAM" id="MobiDB-lite"/>
    </source>
</evidence>
<proteinExistence type="predicted"/>
<feature type="region of interest" description="Disordered" evidence="1">
    <location>
        <begin position="65"/>
        <end position="86"/>
    </location>
</feature>